<dbReference type="PANTHER" id="PTHR43353">
    <property type="entry name" value="SUCCINATE-SEMIALDEHYDE DEHYDROGENASE, MITOCHONDRIAL"/>
    <property type="match status" value="1"/>
</dbReference>
<evidence type="ECO:0000259" key="5">
    <source>
        <dbReference type="Pfam" id="PF00171"/>
    </source>
</evidence>
<dbReference type="SUPFAM" id="SSF53720">
    <property type="entry name" value="ALDH-like"/>
    <property type="match status" value="1"/>
</dbReference>
<keyword evidence="2 3" id="KW-0560">Oxidoreductase</keyword>
<dbReference type="InterPro" id="IPR016162">
    <property type="entry name" value="Ald_DH_N"/>
</dbReference>
<comment type="caution">
    <text evidence="6">The sequence shown here is derived from an EMBL/GenBank/DDBJ whole genome shotgun (WGS) entry which is preliminary data.</text>
</comment>
<dbReference type="Gene3D" id="3.40.605.10">
    <property type="entry name" value="Aldehyde Dehydrogenase, Chain A, domain 1"/>
    <property type="match status" value="1"/>
</dbReference>
<feature type="active site" evidence="4">
    <location>
        <position position="232"/>
    </location>
</feature>
<protein>
    <recommendedName>
        <fullName evidence="3">Aldehyde dehydrogenase</fullName>
    </recommendedName>
</protein>
<organism evidence="6 7">
    <name type="scientific">Candidatus Roizmanbacteria bacterium CG22_combo_CG10-13_8_21_14_all_38_20</name>
    <dbReference type="NCBI Taxonomy" id="1974862"/>
    <lineage>
        <taxon>Bacteria</taxon>
        <taxon>Candidatus Roizmaniibacteriota</taxon>
    </lineage>
</organism>
<name>A0A2H0BWN6_9BACT</name>
<dbReference type="Pfam" id="PF00171">
    <property type="entry name" value="Aldedh"/>
    <property type="match status" value="1"/>
</dbReference>
<evidence type="ECO:0000256" key="1">
    <source>
        <dbReference type="ARBA" id="ARBA00009986"/>
    </source>
</evidence>
<dbReference type="GO" id="GO:0009450">
    <property type="term" value="P:gamma-aminobutyric acid catabolic process"/>
    <property type="evidence" value="ECO:0007669"/>
    <property type="project" value="TreeGrafter"/>
</dbReference>
<dbReference type="PIRSF" id="PIRSF036492">
    <property type="entry name" value="ALDH"/>
    <property type="match status" value="1"/>
</dbReference>
<dbReference type="InterPro" id="IPR016163">
    <property type="entry name" value="Ald_DH_C"/>
</dbReference>
<dbReference type="EMBL" id="PCTA01000003">
    <property type="protein sequence ID" value="PIP62095.1"/>
    <property type="molecule type" value="Genomic_DNA"/>
</dbReference>
<accession>A0A2H0BWN6</accession>
<reference evidence="6 7" key="1">
    <citation type="submission" date="2017-09" db="EMBL/GenBank/DDBJ databases">
        <title>Depth-based differentiation of microbial function through sediment-hosted aquifers and enrichment of novel symbionts in the deep terrestrial subsurface.</title>
        <authorList>
            <person name="Probst A.J."/>
            <person name="Ladd B."/>
            <person name="Jarett J.K."/>
            <person name="Geller-Mcgrath D.E."/>
            <person name="Sieber C.M."/>
            <person name="Emerson J.B."/>
            <person name="Anantharaman K."/>
            <person name="Thomas B.C."/>
            <person name="Malmstrom R."/>
            <person name="Stieglmeier M."/>
            <person name="Klingl A."/>
            <person name="Woyke T."/>
            <person name="Ryan C.M."/>
            <person name="Banfield J.F."/>
        </authorList>
    </citation>
    <scope>NUCLEOTIDE SEQUENCE [LARGE SCALE GENOMIC DNA]</scope>
    <source>
        <strain evidence="6">CG22_combo_CG10-13_8_21_14_all_38_20</strain>
    </source>
</reference>
<feature type="active site" evidence="4">
    <location>
        <position position="266"/>
    </location>
</feature>
<evidence type="ECO:0000313" key="7">
    <source>
        <dbReference type="Proteomes" id="UP000231246"/>
    </source>
</evidence>
<dbReference type="InterPro" id="IPR015590">
    <property type="entry name" value="Aldehyde_DH_dom"/>
</dbReference>
<gene>
    <name evidence="6" type="ORF">COW99_00215</name>
</gene>
<dbReference type="GO" id="GO:0006081">
    <property type="term" value="P:aldehyde metabolic process"/>
    <property type="evidence" value="ECO:0007669"/>
    <property type="project" value="InterPro"/>
</dbReference>
<evidence type="ECO:0000256" key="2">
    <source>
        <dbReference type="ARBA" id="ARBA00023002"/>
    </source>
</evidence>
<dbReference type="Gene3D" id="3.40.309.10">
    <property type="entry name" value="Aldehyde Dehydrogenase, Chain A, domain 2"/>
    <property type="match status" value="1"/>
</dbReference>
<sequence length="460" mass="51557">MSKLVSTNPSRNYEVIGEVEISSKLEIREAAALAQVAKLQWKETPLSERITILRSVFDLFKDKKNIEKLAKLASQEMGMPIKESREDFMYGNRNLDWYLDHATAYLSPEVTYEDDNEIHAVYREPYGVTAVIVPWNFPFSNFVWQCGQNLIAGNVIVFKGSEEVPLFSKALEEIMLSSLLPKGVFNVIYGDGKVGDQLVHENIDLICFTGSTNTGKYLYKVAAEKFIPVVMELGGSAPGVIFEDADISGVIETIVMNRFMNCGQICDGLKRLIVHKNVYSQVLKQLKEIFENNIIGEAESDKTQMGPLVSQRQLDLLEEQVGDALSKGAKVEIGGKIPKRLKGAYYEPTLLTNVKQNMRVWTEEVFGPVLPIVTFETEEEAVELANDTKYGLGSYVFTSDKERFQRVAMKLQAGMVSLNNTSYVMACNPFGGYKESGLGREHGSYGFHDITQVKVVSREK</sequence>
<proteinExistence type="inferred from homology"/>
<dbReference type="FunFam" id="3.40.309.10:FF:000009">
    <property type="entry name" value="Aldehyde dehydrogenase A"/>
    <property type="match status" value="1"/>
</dbReference>
<dbReference type="AlphaFoldDB" id="A0A2H0BWN6"/>
<dbReference type="CDD" id="cd07078">
    <property type="entry name" value="ALDH"/>
    <property type="match status" value="1"/>
</dbReference>
<feature type="domain" description="Aldehyde dehydrogenase" evidence="5">
    <location>
        <begin position="5"/>
        <end position="456"/>
    </location>
</feature>
<dbReference type="InterPro" id="IPR050740">
    <property type="entry name" value="Aldehyde_DH_Superfamily"/>
</dbReference>
<comment type="similarity">
    <text evidence="1 3">Belongs to the aldehyde dehydrogenase family.</text>
</comment>
<dbReference type="GO" id="GO:0004777">
    <property type="term" value="F:succinate-semialdehyde dehydrogenase (NAD+) activity"/>
    <property type="evidence" value="ECO:0007669"/>
    <property type="project" value="TreeGrafter"/>
</dbReference>
<evidence type="ECO:0000313" key="6">
    <source>
        <dbReference type="EMBL" id="PIP62095.1"/>
    </source>
</evidence>
<dbReference type="InterPro" id="IPR012394">
    <property type="entry name" value="Aldehyde_DH_NAD(P)"/>
</dbReference>
<evidence type="ECO:0000256" key="4">
    <source>
        <dbReference type="PIRSR" id="PIRSR036492-1"/>
    </source>
</evidence>
<evidence type="ECO:0000256" key="3">
    <source>
        <dbReference type="PIRNR" id="PIRNR036492"/>
    </source>
</evidence>
<dbReference type="InterPro" id="IPR016161">
    <property type="entry name" value="Ald_DH/histidinol_DH"/>
</dbReference>
<dbReference type="Proteomes" id="UP000231246">
    <property type="component" value="Unassembled WGS sequence"/>
</dbReference>
<dbReference type="PANTHER" id="PTHR43353:SF6">
    <property type="entry name" value="CYTOPLASMIC ALDEHYDE DEHYDROGENASE (EUROFUNG)"/>
    <property type="match status" value="1"/>
</dbReference>